<proteinExistence type="predicted"/>
<organism evidence="1 2">
    <name type="scientific">Aquibacillus salsiterrae</name>
    <dbReference type="NCBI Taxonomy" id="2950439"/>
    <lineage>
        <taxon>Bacteria</taxon>
        <taxon>Bacillati</taxon>
        <taxon>Bacillota</taxon>
        <taxon>Bacilli</taxon>
        <taxon>Bacillales</taxon>
        <taxon>Bacillaceae</taxon>
        <taxon>Aquibacillus</taxon>
    </lineage>
</organism>
<sequence length="66" mass="7226">MGKPIELTKISIIQEDTANKIRKAYIGNFEEPLYFGVHGGVKDFYGTNPEIEYPSTLDHIVAAAGG</sequence>
<gene>
    <name evidence="1" type="ORF">NC799_10775</name>
</gene>
<comment type="caution">
    <text evidence="1">The sequence shown here is derived from an EMBL/GenBank/DDBJ whole genome shotgun (WGS) entry which is preliminary data.</text>
</comment>
<dbReference type="Proteomes" id="UP001145069">
    <property type="component" value="Unassembled WGS sequence"/>
</dbReference>
<reference evidence="1" key="1">
    <citation type="submission" date="2022-06" db="EMBL/GenBank/DDBJ databases">
        <title>Aquibacillus sp. a new bacterium isolated from soil saline samples.</title>
        <authorList>
            <person name="Galisteo C."/>
            <person name="De La Haba R."/>
            <person name="Sanchez-Porro C."/>
            <person name="Ventosa A."/>
        </authorList>
    </citation>
    <scope>NUCLEOTIDE SEQUENCE</scope>
    <source>
        <strain evidence="1">3ASR75-54</strain>
    </source>
</reference>
<dbReference type="AlphaFoldDB" id="A0A9X3WET1"/>
<dbReference type="EMBL" id="JAMQKC010000008">
    <property type="protein sequence ID" value="MDC3417378.1"/>
    <property type="molecule type" value="Genomic_DNA"/>
</dbReference>
<protein>
    <submittedName>
        <fullName evidence="1">Uncharacterized protein</fullName>
    </submittedName>
</protein>
<evidence type="ECO:0000313" key="1">
    <source>
        <dbReference type="EMBL" id="MDC3417378.1"/>
    </source>
</evidence>
<name>A0A9X3WET1_9BACI</name>
<keyword evidence="2" id="KW-1185">Reference proteome</keyword>
<dbReference type="RefSeq" id="WP_272446443.1">
    <property type="nucleotide sequence ID" value="NZ_JAMQKC010000008.1"/>
</dbReference>
<evidence type="ECO:0000313" key="2">
    <source>
        <dbReference type="Proteomes" id="UP001145069"/>
    </source>
</evidence>
<accession>A0A9X3WET1</accession>